<reference evidence="1 2" key="1">
    <citation type="submission" date="2017-08" db="EMBL/GenBank/DDBJ databases">
        <authorList>
            <person name="de Groot N.N."/>
        </authorList>
    </citation>
    <scope>NUCLEOTIDE SEQUENCE [LARGE SCALE GENOMIC DNA]</scope>
    <source>
        <strain evidence="1 2">JC228</strain>
    </source>
</reference>
<evidence type="ECO:0000313" key="1">
    <source>
        <dbReference type="EMBL" id="SNX70285.1"/>
    </source>
</evidence>
<proteinExistence type="predicted"/>
<dbReference type="Proteomes" id="UP000219546">
    <property type="component" value="Unassembled WGS sequence"/>
</dbReference>
<protein>
    <submittedName>
        <fullName evidence="1">Uncharacterized protein</fullName>
    </submittedName>
</protein>
<accession>A0A285CS82</accession>
<dbReference type="AlphaFoldDB" id="A0A285CS82"/>
<dbReference type="EMBL" id="OAOP01000004">
    <property type="protein sequence ID" value="SNX70285.1"/>
    <property type="molecule type" value="Genomic_DNA"/>
</dbReference>
<evidence type="ECO:0000313" key="2">
    <source>
        <dbReference type="Proteomes" id="UP000219546"/>
    </source>
</evidence>
<organism evidence="1 2">
    <name type="scientific">Bacillus oleivorans</name>
    <dbReference type="NCBI Taxonomy" id="1448271"/>
    <lineage>
        <taxon>Bacteria</taxon>
        <taxon>Bacillati</taxon>
        <taxon>Bacillota</taxon>
        <taxon>Bacilli</taxon>
        <taxon>Bacillales</taxon>
        <taxon>Bacillaceae</taxon>
        <taxon>Bacillus</taxon>
    </lineage>
</organism>
<keyword evidence="2" id="KW-1185">Reference proteome</keyword>
<sequence>MPNSSCENNLLLGHTSSILLGYESTRWARIFLWVVGFDYLGLYTVTER</sequence>
<name>A0A285CS82_9BACI</name>
<gene>
    <name evidence="1" type="ORF">SAMN05877753_1047</name>
</gene>